<keyword evidence="2" id="KW-1185">Reference proteome</keyword>
<reference evidence="2" key="1">
    <citation type="journal article" date="2016" name="Syst. Appl. Microbiol.">
        <title>Thermococcus piezophilus sp. nov., a novel hyperthermophilic and piezophilic archaeon with a broad pressure range for growth, isolated from a deepest hydrothermal vent at the Mid-Cayman Rise.</title>
        <authorList>
            <person name="Dalmasso C."/>
            <person name="Oger P."/>
            <person name="Selva G."/>
            <person name="Courtine D."/>
            <person name="L'Haridon S."/>
            <person name="Garlaschelli A."/>
            <person name="Roussel E."/>
            <person name="Miyazaki J."/>
            <person name="Reveillaud J."/>
            <person name="Jebbar M."/>
            <person name="Takai K."/>
            <person name="Maignien L."/>
            <person name="Alain K."/>
        </authorList>
    </citation>
    <scope>NUCLEOTIDE SEQUENCE [LARGE SCALE GENOMIC DNA]</scope>
    <source>
        <strain evidence="2">CDGS</strain>
    </source>
</reference>
<dbReference type="EMBL" id="CP015520">
    <property type="protein sequence ID" value="ANF23288.1"/>
    <property type="molecule type" value="Genomic_DNA"/>
</dbReference>
<dbReference type="GeneID" id="28496323"/>
<dbReference type="AlphaFoldDB" id="A0A172WIJ9"/>
<gene>
    <name evidence="1" type="ORF">A7C91_08975</name>
</gene>
<accession>A0A172WIJ9</accession>
<proteinExistence type="predicted"/>
<dbReference type="OrthoDB" id="101809at2157"/>
<dbReference type="KEGG" id="tpie:A7C91_08975"/>
<protein>
    <submittedName>
        <fullName evidence="1">Uncharacterized protein</fullName>
    </submittedName>
</protein>
<dbReference type="Proteomes" id="UP000076969">
    <property type="component" value="Chromosome"/>
</dbReference>
<organism evidence="1 2">
    <name type="scientific">Thermococcus piezophilus</name>
    <dbReference type="NCBI Taxonomy" id="1712654"/>
    <lineage>
        <taxon>Archaea</taxon>
        <taxon>Methanobacteriati</taxon>
        <taxon>Methanobacteriota</taxon>
        <taxon>Thermococci</taxon>
        <taxon>Thermococcales</taxon>
        <taxon>Thermococcaceae</taxon>
        <taxon>Thermococcus</taxon>
    </lineage>
</organism>
<evidence type="ECO:0000313" key="1">
    <source>
        <dbReference type="EMBL" id="ANF23288.1"/>
    </source>
</evidence>
<name>A0A172WIJ9_9EURY</name>
<sequence>MDWDYSTGLNVEGVEISGTLNMAVYVYPFEETTIIAKVNYEETPEKSKLTEAFRLKYKEPPSEIVDAYISKLKHSGHTSVRELSDGLFRSWMFRKGK</sequence>
<evidence type="ECO:0000313" key="2">
    <source>
        <dbReference type="Proteomes" id="UP000076969"/>
    </source>
</evidence>
<dbReference type="RefSeq" id="WP_068666796.1">
    <property type="nucleotide sequence ID" value="NZ_CP015520.1"/>
</dbReference>